<reference evidence="1" key="1">
    <citation type="journal article" date="2021" name="Microorganisms">
        <title>The Ever-Expanding Pseudomonas Genus: Description of 43 New Species and Partition of the Pseudomonas putida Group.</title>
        <authorList>
            <person name="Girard L."/>
            <person name="Lood C."/>
            <person name="Hofte M."/>
            <person name="Vandamme P."/>
            <person name="Rokni-Zadeh H."/>
            <person name="van Noort V."/>
            <person name="Lavigne R."/>
            <person name="De Mot R."/>
        </authorList>
    </citation>
    <scope>NUCLEOTIDE SEQUENCE</scope>
    <source>
        <strain evidence="1">COW40</strain>
    </source>
</reference>
<evidence type="ECO:0000313" key="2">
    <source>
        <dbReference type="Proteomes" id="UP001046350"/>
    </source>
</evidence>
<organism evidence="1 2">
    <name type="scientific">Pseudomonas fakonensis</name>
    <dbReference type="NCBI Taxonomy" id="2842355"/>
    <lineage>
        <taxon>Bacteria</taxon>
        <taxon>Pseudomonadati</taxon>
        <taxon>Pseudomonadota</taxon>
        <taxon>Gammaproteobacteria</taxon>
        <taxon>Pseudomonadales</taxon>
        <taxon>Pseudomonadaceae</taxon>
        <taxon>Pseudomonas</taxon>
    </lineage>
</organism>
<proteinExistence type="predicted"/>
<gene>
    <name evidence="1" type="ORF">KSS94_18700</name>
</gene>
<name>A0ABX8N2B1_9PSED</name>
<keyword evidence="2" id="KW-1185">Reference proteome</keyword>
<evidence type="ECO:0000313" key="1">
    <source>
        <dbReference type="EMBL" id="QXH49965.1"/>
    </source>
</evidence>
<dbReference type="Proteomes" id="UP001046350">
    <property type="component" value="Chromosome"/>
</dbReference>
<accession>A0ABX8N2B1</accession>
<dbReference type="RefSeq" id="WP_217839563.1">
    <property type="nucleotide sequence ID" value="NZ_CP077076.1"/>
</dbReference>
<dbReference type="EMBL" id="CP077076">
    <property type="protein sequence ID" value="QXH49965.1"/>
    <property type="molecule type" value="Genomic_DNA"/>
</dbReference>
<sequence>MKNSSTTPATPSTPAEYKVIELRREGMILAKIMDETGVSERRVRALTKGIQKGKKPSAKISKIPTALTKATDRAFELAVTGHGIRDYELRNILHEEYGCSWDTSTGRYKSNYTDDTLYRVKQKVRQQANNENRTAIFTMDWIDETAPRSSSELLISAATDIQSRINEWVNEYMTLHGTRQADKDGSTELARKKQLYAVEQHLVKLAIKGYGNEPVEKLLERTVNLVGKLERNPDLAYAESTETKADRPSYYPEPSGLDHFLDYAESQGWLI</sequence>
<protein>
    <submittedName>
        <fullName evidence="1">Uncharacterized protein</fullName>
    </submittedName>
</protein>